<reference evidence="2 3" key="1">
    <citation type="journal article" date="2007" name="Archaea">
        <title>The genome of Hyperthermus butylicus: a sulfur-reducing, peptide fermenting, neutrophilic Crenarchaeote growing up to 108 degrees C.</title>
        <authorList>
            <person name="Brugger K."/>
            <person name="Chen L."/>
            <person name="Stark M."/>
            <person name="Zibat A."/>
            <person name="Redder P."/>
            <person name="Ruepp A."/>
            <person name="Awayez M."/>
            <person name="She Q."/>
            <person name="Garrett R.A."/>
            <person name="Klenk H.P."/>
        </authorList>
    </citation>
    <scope>NUCLEOTIDE SEQUENCE [LARGE SCALE GENOMIC DNA]</scope>
    <source>
        <strain evidence="3">DSM 5456 / JCM 9403 / PLM1-5</strain>
    </source>
</reference>
<dbReference type="eggNOG" id="arCOG10362">
    <property type="taxonomic scope" value="Archaea"/>
</dbReference>
<proteinExistence type="predicted"/>
<keyword evidence="1" id="KW-0472">Membrane</keyword>
<dbReference type="EMBL" id="CP000493">
    <property type="protein sequence ID" value="ABM81406.1"/>
    <property type="molecule type" value="Genomic_DNA"/>
</dbReference>
<keyword evidence="3" id="KW-1185">Reference proteome</keyword>
<gene>
    <name evidence="2" type="ordered locus">Hbut_1586</name>
</gene>
<evidence type="ECO:0000313" key="3">
    <source>
        <dbReference type="Proteomes" id="UP000002593"/>
    </source>
</evidence>
<keyword evidence="1" id="KW-0812">Transmembrane</keyword>
<evidence type="ECO:0000256" key="1">
    <source>
        <dbReference type="SAM" id="Phobius"/>
    </source>
</evidence>
<dbReference type="EnsemblBacteria" id="ABM81406">
    <property type="protein sequence ID" value="ABM81406"/>
    <property type="gene ID" value="Hbut_1586"/>
</dbReference>
<protein>
    <submittedName>
        <fullName evidence="2">Uncharacterized protein</fullName>
    </submittedName>
</protein>
<keyword evidence="1" id="KW-1133">Transmembrane helix</keyword>
<dbReference type="HOGENOM" id="CLU_1264560_0_0_2"/>
<dbReference type="GeneID" id="4781755"/>
<organism evidence="2 3">
    <name type="scientific">Hyperthermus butylicus (strain DSM 5456 / JCM 9403 / PLM1-5)</name>
    <dbReference type="NCBI Taxonomy" id="415426"/>
    <lineage>
        <taxon>Archaea</taxon>
        <taxon>Thermoproteota</taxon>
        <taxon>Thermoprotei</taxon>
        <taxon>Desulfurococcales</taxon>
        <taxon>Pyrodictiaceae</taxon>
        <taxon>Hyperthermus</taxon>
    </lineage>
</organism>
<feature type="transmembrane region" description="Helical" evidence="1">
    <location>
        <begin position="194"/>
        <end position="214"/>
    </location>
</feature>
<dbReference type="OrthoDB" id="96912at2157"/>
<dbReference type="Proteomes" id="UP000002593">
    <property type="component" value="Chromosome"/>
</dbReference>
<dbReference type="AlphaFoldDB" id="A2BN45"/>
<name>A2BN45_HYPBU</name>
<accession>A2BN45</accession>
<dbReference type="KEGG" id="hbu:Hbut_1586"/>
<sequence length="218" mass="24105">MYRVVARTVLILLLAALLASNTVYATPSWAKEGNWAKYKFRMEISGEALTMFMGLDKMSIEGMVKVEIVSVDENGFTALSSLEDYKVEPETIAQMISTEMLNMNVDSQQHIEFSKEPSMVDMGFYVDPAKLPEDGKVELTHPEFGTITAVYDKETGWLLEAEARAEQDGMKTYFMVELLDSNFVGKGGGVTSNALLYGAIVGVVVVTLVAFITLKRKS</sequence>
<dbReference type="RefSeq" id="WP_011822724.1">
    <property type="nucleotide sequence ID" value="NC_008818.1"/>
</dbReference>
<evidence type="ECO:0000313" key="2">
    <source>
        <dbReference type="EMBL" id="ABM81406.1"/>
    </source>
</evidence>